<dbReference type="PROSITE" id="PS00136">
    <property type="entry name" value="SUBTILASE_ASP"/>
    <property type="match status" value="1"/>
</dbReference>
<dbReference type="InterPro" id="IPR010259">
    <property type="entry name" value="S8pro/Inhibitor_I9"/>
</dbReference>
<evidence type="ECO:0000256" key="9">
    <source>
        <dbReference type="RuleBase" id="RU003355"/>
    </source>
</evidence>
<dbReference type="Pfam" id="PF05922">
    <property type="entry name" value="Inhibitor_I9"/>
    <property type="match status" value="1"/>
</dbReference>
<dbReference type="InterPro" id="IPR046450">
    <property type="entry name" value="PA_dom_sf"/>
</dbReference>
<dbReference type="Pfam" id="PF00082">
    <property type="entry name" value="Peptidase_S8"/>
    <property type="match status" value="1"/>
</dbReference>
<dbReference type="InterPro" id="IPR003137">
    <property type="entry name" value="PA_domain"/>
</dbReference>
<dbReference type="PRINTS" id="PR00723">
    <property type="entry name" value="SUBTILISIN"/>
</dbReference>
<dbReference type="InterPro" id="IPR000209">
    <property type="entry name" value="Peptidase_S8/S53_dom"/>
</dbReference>
<dbReference type="PROSITE" id="PS00137">
    <property type="entry name" value="SUBTILASE_HIS"/>
    <property type="match status" value="1"/>
</dbReference>
<keyword evidence="5" id="KW-0732">Signal</keyword>
<dbReference type="CDD" id="cd07474">
    <property type="entry name" value="Peptidases_S8_subtilisin_Vpr-like"/>
    <property type="match status" value="1"/>
</dbReference>
<accession>A0ABY4JNJ9</accession>
<sequence>MKKHIVKKVSTLTLGAGLLTSSLYIPNSTIPAKAVGTTSAESILAKMTLEQKQAINKLQTMEESGLMLSQDTNLDSDAELSVIVQFKSEPAKTAIVMEELKGKTLSSSQAQTNVENEHKQFQTDLQNMFKKELAQKKSPFKITKSYKRVFNGVAMTLPANKVKELLQSGTVKAVWSNAQMQAEPPIEDQETNGTYTTNVSESSAVMGVDKLHQEGYTGKGIKVGVIDTGIDYNHPDLKGAYKGGYDFVDNDNDPMETTYNDWRKSGEPEVSNGSTYYTVHGTHVAGIIAGQGKNKSDYAVTGIAPEADLYSYRVLGAYGRGTTDNIIAAIDKAVTDGMDVINLSLGSSINDSLDPASIAINNSVMAGVVAVVAAGNTGNAMYSLGTPGSAALALTVGASSAPITFPTFKGSLQVGNESTPADLRFMGKGFADHIESLKGKSLPIMDVNYGFEQDYINQDVTGKIVLMRRNDGTLTQNIKIAIAKGAAAVFIWNDDPTEGQIPILLPDSYDLVPVFSVNNEQGLKLKEKAASNNAVFSFNEMGSVKSIGDLLADFSSRGPARPSFDIKPEVTAPGVAIMSTVPSYNNGPSHFGDYQYSYARLSGTSMAAPNVTGVAALMLQANPNLQPEDVKTTLMNTADPLAQSYSVYEEGAGRVDAYEAVHTDTQIKVEDKTTTLIDGKYKKIKEETGEISFGLLTYNGEDILDSRSVTLQNNGKQQKTFNVDVHFQTNERGSKDAVKNGVKILTDSTVKVKGNSQKKATLSLFIPKSAEKGPYEGYIVYTNQDNRAETYQVPFAVRYVEEGIEIDNSDPINPMFRTLDGITESFAPITFNGTGASVILKSPMKTIDLVLVDAKTNKEIGYVGTLDGTKIEENVVHGIGPFMGTVPGQYGKGYYFPFTNNPDEPILSEPTLADSGQYYLKFIATSESGKTYTANRNFLIDNTPVQYNLNQKPGIIEVDPEQTSYTFSGKVFDKETEEMFKDGLLGTKRQYLYNIQENTIASNDVYPWIPGAFIYADDNGYFQYETPIDGKTIKRVTLYLGDYVGTGDYWFNSFTFIPKGTSYIKASTDKQAVNTNDSTIVTLTSKHMKNFTGSVFTVRVPKQLNVEDIKVNTAFADKGQMNVTSQTSDSIYNYITITVKRDGSQMMSDNEVPLVDLKVKVPTDIPMSNLSRPFVVNVTDAYGLDSDGKKVPVTRDLGAAGAAQFLVHLGYSKQTFYNLVPEGLVPGVENYNTIGANVKLIDASGKVYQGSFDANGAQKNVTFNYLPLTDKPFTFIEDIPGHFTVIKQIKAGRSIDDKYVGTNRPGFVRPIVAGDVNKDNVIDILDAIYIQTYWGTNKRSADINFDGTVDAKDLAFVQKNFLRQNVSVNNPPTPKKKYKGITLEMILKELHP</sequence>
<evidence type="ECO:0000256" key="5">
    <source>
        <dbReference type="ARBA" id="ARBA00022729"/>
    </source>
</evidence>
<comment type="similarity">
    <text evidence="1 8 9">Belongs to the peptidase S8 family.</text>
</comment>
<dbReference type="InterPro" id="IPR036439">
    <property type="entry name" value="Dockerin_dom_sf"/>
</dbReference>
<dbReference type="InterPro" id="IPR016134">
    <property type="entry name" value="Dockerin_dom"/>
</dbReference>
<dbReference type="SUPFAM" id="SSF52025">
    <property type="entry name" value="PA domain"/>
    <property type="match status" value="1"/>
</dbReference>
<feature type="active site" description="Charge relay system" evidence="8">
    <location>
        <position position="227"/>
    </location>
</feature>
<dbReference type="PROSITE" id="PS00138">
    <property type="entry name" value="SUBTILASE_SER"/>
    <property type="match status" value="1"/>
</dbReference>
<dbReference type="CDD" id="cd14254">
    <property type="entry name" value="Dockerin_II"/>
    <property type="match status" value="1"/>
</dbReference>
<keyword evidence="4 8" id="KW-0645">Protease</keyword>
<keyword evidence="12" id="KW-1185">Reference proteome</keyword>
<evidence type="ECO:0000256" key="2">
    <source>
        <dbReference type="ARBA" id="ARBA00022512"/>
    </source>
</evidence>
<evidence type="ECO:0000259" key="10">
    <source>
        <dbReference type="PROSITE" id="PS51766"/>
    </source>
</evidence>
<organism evidence="11 12">
    <name type="scientific">Gottfriedia acidiceleris</name>
    <dbReference type="NCBI Taxonomy" id="371036"/>
    <lineage>
        <taxon>Bacteria</taxon>
        <taxon>Bacillati</taxon>
        <taxon>Bacillota</taxon>
        <taxon>Bacilli</taxon>
        <taxon>Bacillales</taxon>
        <taxon>Bacillaceae</taxon>
        <taxon>Gottfriedia</taxon>
    </lineage>
</organism>
<keyword evidence="3" id="KW-0964">Secreted</keyword>
<dbReference type="PROSITE" id="PS00448">
    <property type="entry name" value="CLOS_CELLULOSOME_RPT"/>
    <property type="match status" value="1"/>
</dbReference>
<protein>
    <submittedName>
        <fullName evidence="11">S8 family serine peptidase</fullName>
    </submittedName>
</protein>
<dbReference type="InterPro" id="IPR022398">
    <property type="entry name" value="Peptidase_S8_His-AS"/>
</dbReference>
<evidence type="ECO:0000256" key="4">
    <source>
        <dbReference type="ARBA" id="ARBA00022670"/>
    </source>
</evidence>
<dbReference type="InterPro" id="IPR023828">
    <property type="entry name" value="Peptidase_S8_Ser-AS"/>
</dbReference>
<evidence type="ECO:0000256" key="1">
    <source>
        <dbReference type="ARBA" id="ARBA00011073"/>
    </source>
</evidence>
<evidence type="ECO:0000313" key="12">
    <source>
        <dbReference type="Proteomes" id="UP000830639"/>
    </source>
</evidence>
<dbReference type="PANTHER" id="PTHR43806">
    <property type="entry name" value="PEPTIDASE S8"/>
    <property type="match status" value="1"/>
</dbReference>
<feature type="domain" description="Dockerin" evidence="10">
    <location>
        <begin position="1309"/>
        <end position="1373"/>
    </location>
</feature>
<dbReference type="PANTHER" id="PTHR43806:SF65">
    <property type="entry name" value="SERINE PROTEASE APRX"/>
    <property type="match status" value="1"/>
</dbReference>
<dbReference type="Gene3D" id="3.50.30.30">
    <property type="match status" value="1"/>
</dbReference>
<dbReference type="Gene3D" id="3.40.50.200">
    <property type="entry name" value="Peptidase S8/S53 domain"/>
    <property type="match status" value="1"/>
</dbReference>
<dbReference type="InterPro" id="IPR015500">
    <property type="entry name" value="Peptidase_S8_subtilisin-rel"/>
</dbReference>
<name>A0ABY4JNJ9_9BACI</name>
<dbReference type="Gene3D" id="1.10.1330.10">
    <property type="entry name" value="Dockerin domain"/>
    <property type="match status" value="1"/>
</dbReference>
<dbReference type="InterPro" id="IPR034213">
    <property type="entry name" value="S8_Vpr-like"/>
</dbReference>
<keyword evidence="2" id="KW-0134">Cell wall</keyword>
<evidence type="ECO:0000256" key="6">
    <source>
        <dbReference type="ARBA" id="ARBA00022801"/>
    </source>
</evidence>
<feature type="active site" description="Charge relay system" evidence="8">
    <location>
        <position position="280"/>
    </location>
</feature>
<keyword evidence="6 8" id="KW-0378">Hydrolase</keyword>
<dbReference type="Pfam" id="PF02225">
    <property type="entry name" value="PA"/>
    <property type="match status" value="1"/>
</dbReference>
<dbReference type="InterPro" id="IPR050131">
    <property type="entry name" value="Peptidase_S8_subtilisin-like"/>
</dbReference>
<dbReference type="InterPro" id="IPR023827">
    <property type="entry name" value="Peptidase_S8_Asp-AS"/>
</dbReference>
<dbReference type="EMBL" id="CP096034">
    <property type="protein sequence ID" value="UPM55422.1"/>
    <property type="molecule type" value="Genomic_DNA"/>
</dbReference>
<dbReference type="PROSITE" id="PS51892">
    <property type="entry name" value="SUBTILASE"/>
    <property type="match status" value="1"/>
</dbReference>
<reference evidence="11 12" key="1">
    <citation type="submission" date="2022-04" db="EMBL/GenBank/DDBJ databases">
        <title>Mechanism of arsenic methylation and mitigation arsenic toxicity by Bacillus sp. LH14 from an Arsenic-Contaminated Paddy Soil.</title>
        <authorList>
            <person name="Wang D."/>
        </authorList>
    </citation>
    <scope>NUCLEOTIDE SEQUENCE [LARGE SCALE GENOMIC DNA]</scope>
    <source>
        <strain evidence="11 12">LH14</strain>
    </source>
</reference>
<dbReference type="Pfam" id="PF00404">
    <property type="entry name" value="Dockerin_1"/>
    <property type="match status" value="1"/>
</dbReference>
<keyword evidence="7 8" id="KW-0720">Serine protease</keyword>
<dbReference type="Proteomes" id="UP000830639">
    <property type="component" value="Chromosome"/>
</dbReference>
<dbReference type="RefSeq" id="WP_248268434.1">
    <property type="nucleotide sequence ID" value="NZ_CP096034.1"/>
</dbReference>
<proteinExistence type="inferred from homology"/>
<feature type="active site" description="Charge relay system" evidence="8">
    <location>
        <position position="605"/>
    </location>
</feature>
<dbReference type="InterPro" id="IPR036852">
    <property type="entry name" value="Peptidase_S8/S53_dom_sf"/>
</dbReference>
<evidence type="ECO:0000256" key="7">
    <source>
        <dbReference type="ARBA" id="ARBA00022825"/>
    </source>
</evidence>
<dbReference type="SUPFAM" id="SSF63446">
    <property type="entry name" value="Type I dockerin domain"/>
    <property type="match status" value="1"/>
</dbReference>
<dbReference type="InterPro" id="IPR002105">
    <property type="entry name" value="Dockerin_1_rpt"/>
</dbReference>
<dbReference type="SUPFAM" id="SSF52743">
    <property type="entry name" value="Subtilisin-like"/>
    <property type="match status" value="1"/>
</dbReference>
<gene>
    <name evidence="11" type="ORF">MY490_06135</name>
</gene>
<evidence type="ECO:0000256" key="8">
    <source>
        <dbReference type="PROSITE-ProRule" id="PRU01240"/>
    </source>
</evidence>
<dbReference type="PROSITE" id="PS51766">
    <property type="entry name" value="DOCKERIN"/>
    <property type="match status" value="1"/>
</dbReference>
<evidence type="ECO:0000256" key="3">
    <source>
        <dbReference type="ARBA" id="ARBA00022525"/>
    </source>
</evidence>
<evidence type="ECO:0000313" key="11">
    <source>
        <dbReference type="EMBL" id="UPM55422.1"/>
    </source>
</evidence>